<dbReference type="EMBL" id="RXNT01000025">
    <property type="protein sequence ID" value="RTR26270.1"/>
    <property type="molecule type" value="Genomic_DNA"/>
</dbReference>
<evidence type="ECO:0000256" key="1">
    <source>
        <dbReference type="SAM" id="Phobius"/>
    </source>
</evidence>
<dbReference type="RefSeq" id="WP_126410837.1">
    <property type="nucleotide sequence ID" value="NZ_RXNT01000025.1"/>
</dbReference>
<dbReference type="InterPro" id="IPR025982">
    <property type="entry name" value="SieB"/>
</dbReference>
<evidence type="ECO:0000313" key="2">
    <source>
        <dbReference type="EMBL" id="RTR26270.1"/>
    </source>
</evidence>
<gene>
    <name evidence="2" type="ORF">EKG37_21610</name>
</gene>
<keyword evidence="1" id="KW-1133">Transmembrane helix</keyword>
<protein>
    <recommendedName>
        <fullName evidence="4">Superinfection exclusion protein B</fullName>
    </recommendedName>
</protein>
<accession>A0A431VSS8</accession>
<reference evidence="2 3" key="1">
    <citation type="submission" date="2018-12" db="EMBL/GenBank/DDBJ databases">
        <title>Bacillus yapensis draft genome sequence.</title>
        <authorList>
            <person name="Yu L."/>
            <person name="Xu X."/>
            <person name="Tang X."/>
        </authorList>
    </citation>
    <scope>NUCLEOTIDE SEQUENCE [LARGE SCALE GENOMIC DNA]</scope>
    <source>
        <strain evidence="2 3">XXST-01</strain>
    </source>
</reference>
<feature type="transmembrane region" description="Helical" evidence="1">
    <location>
        <begin position="50"/>
        <end position="69"/>
    </location>
</feature>
<dbReference type="Pfam" id="PF14163">
    <property type="entry name" value="SieB"/>
    <property type="match status" value="1"/>
</dbReference>
<keyword evidence="1" id="KW-0812">Transmembrane</keyword>
<proteinExistence type="predicted"/>
<name>A0A431VSS8_9BACI</name>
<evidence type="ECO:0008006" key="4">
    <source>
        <dbReference type="Google" id="ProtNLM"/>
    </source>
</evidence>
<dbReference type="OrthoDB" id="2866692at2"/>
<feature type="transmembrane region" description="Helical" evidence="1">
    <location>
        <begin position="12"/>
        <end position="30"/>
    </location>
</feature>
<dbReference type="Proteomes" id="UP000271374">
    <property type="component" value="Unassembled WGS sequence"/>
</dbReference>
<organism evidence="2 3">
    <name type="scientific">Bacillus yapensis</name>
    <dbReference type="NCBI Taxonomy" id="2492960"/>
    <lineage>
        <taxon>Bacteria</taxon>
        <taxon>Bacillati</taxon>
        <taxon>Bacillota</taxon>
        <taxon>Bacilli</taxon>
        <taxon>Bacillales</taxon>
        <taxon>Bacillaceae</taxon>
        <taxon>Bacillus</taxon>
    </lineage>
</organism>
<comment type="caution">
    <text evidence="2">The sequence shown here is derived from an EMBL/GenBank/DDBJ whole genome shotgun (WGS) entry which is preliminary data.</text>
</comment>
<keyword evidence="1" id="KW-0472">Membrane</keyword>
<keyword evidence="3" id="KW-1185">Reference proteome</keyword>
<dbReference type="AlphaFoldDB" id="A0A431VSS8"/>
<evidence type="ECO:0000313" key="3">
    <source>
        <dbReference type="Proteomes" id="UP000271374"/>
    </source>
</evidence>
<sequence>MKIDFNISEILTLPTTIMAALSLASGILLFSPTSLLDQMFMLDFRDKYGFIIGIVFIVSVCILIVNLIYQTAKSLSNAKAKRNFYANAEKRLKKLNNYQKAIIYALYQEDNRTLPLPLHDGSVLELEQNYMIGKATSQYMVSDLNNALFPYLLQPWVSDELSNRSNLLSEFSTAFEIQYEKEFNQRRENDYY</sequence>